<protein>
    <submittedName>
        <fullName evidence="1">Uncharacterized protein</fullName>
    </submittedName>
</protein>
<name>A0A423MM05_PSEFL</name>
<gene>
    <name evidence="1" type="ORF">BK670_05120</name>
</gene>
<dbReference type="EMBL" id="MOBX01000003">
    <property type="protein sequence ID" value="RON85604.1"/>
    <property type="molecule type" value="Genomic_DNA"/>
</dbReference>
<proteinExistence type="predicted"/>
<dbReference type="Proteomes" id="UP000285378">
    <property type="component" value="Unassembled WGS sequence"/>
</dbReference>
<comment type="caution">
    <text evidence="1">The sequence shown here is derived from an EMBL/GenBank/DDBJ whole genome shotgun (WGS) entry which is preliminary data.</text>
</comment>
<evidence type="ECO:0000313" key="1">
    <source>
        <dbReference type="EMBL" id="RON85604.1"/>
    </source>
</evidence>
<organism evidence="1 2">
    <name type="scientific">Pseudomonas fluorescens</name>
    <dbReference type="NCBI Taxonomy" id="294"/>
    <lineage>
        <taxon>Bacteria</taxon>
        <taxon>Pseudomonadati</taxon>
        <taxon>Pseudomonadota</taxon>
        <taxon>Gammaproteobacteria</taxon>
        <taxon>Pseudomonadales</taxon>
        <taxon>Pseudomonadaceae</taxon>
        <taxon>Pseudomonas</taxon>
    </lineage>
</organism>
<sequence>MKIESATRFDDFEHDEGYEYCGFNYVIRNEVDEFLVRTYDDSPGKAAVVYPSFMYKNCKLKMLVDFLQCELGVSSILLYKGEVGGLRRDRV</sequence>
<dbReference type="AlphaFoldDB" id="A0A423MM05"/>
<accession>A0A423MM05</accession>
<reference evidence="1 2" key="1">
    <citation type="submission" date="2016-10" db="EMBL/GenBank/DDBJ databases">
        <title>Comparative genome analysis of multiple Pseudomonas spp. focuses on biocontrol and plant growth promoting traits.</title>
        <authorList>
            <person name="Tao X.-Y."/>
            <person name="Taylor C.G."/>
        </authorList>
    </citation>
    <scope>NUCLEOTIDE SEQUENCE [LARGE SCALE GENOMIC DNA]</scope>
    <source>
        <strain evidence="1 2">28B5</strain>
    </source>
</reference>
<evidence type="ECO:0000313" key="2">
    <source>
        <dbReference type="Proteomes" id="UP000285378"/>
    </source>
</evidence>
<dbReference type="OrthoDB" id="7007743at2"/>